<keyword evidence="5" id="KW-1185">Reference proteome</keyword>
<dbReference type="GO" id="GO:0046872">
    <property type="term" value="F:metal ion binding"/>
    <property type="evidence" value="ECO:0007669"/>
    <property type="project" value="UniProtKB-KW"/>
</dbReference>
<dbReference type="SUPFAM" id="SSF54593">
    <property type="entry name" value="Glyoxalase/Bleomycin resistance protein/Dihydroxybiphenyl dioxygenase"/>
    <property type="match status" value="1"/>
</dbReference>
<evidence type="ECO:0000313" key="4">
    <source>
        <dbReference type="EMBL" id="MBM9469202.1"/>
    </source>
</evidence>
<dbReference type="EMBL" id="JAERWK010000025">
    <property type="protein sequence ID" value="MBM9469202.1"/>
    <property type="molecule type" value="Genomic_DNA"/>
</dbReference>
<dbReference type="InterPro" id="IPR051785">
    <property type="entry name" value="MMCE/EMCE_epimerase"/>
</dbReference>
<dbReference type="PANTHER" id="PTHR43048:SF4">
    <property type="entry name" value="RING-CLEAVING DIOXYGENASE-RELATED"/>
    <property type="match status" value="1"/>
</dbReference>
<reference evidence="4" key="1">
    <citation type="submission" date="2021-01" db="EMBL/GenBank/DDBJ databases">
        <title>YIM 132084 draft genome.</title>
        <authorList>
            <person name="An D."/>
        </authorList>
    </citation>
    <scope>NUCLEOTIDE SEQUENCE</scope>
    <source>
        <strain evidence="4">YIM 132084</strain>
    </source>
</reference>
<dbReference type="InterPro" id="IPR029068">
    <property type="entry name" value="Glyas_Bleomycin-R_OHBP_Dase"/>
</dbReference>
<accession>A0A938YEF2</accession>
<evidence type="ECO:0000259" key="3">
    <source>
        <dbReference type="PROSITE" id="PS51819"/>
    </source>
</evidence>
<dbReference type="GO" id="GO:0046491">
    <property type="term" value="P:L-methylmalonyl-CoA metabolic process"/>
    <property type="evidence" value="ECO:0007669"/>
    <property type="project" value="TreeGrafter"/>
</dbReference>
<dbReference type="AlphaFoldDB" id="A0A938YEF2"/>
<dbReference type="PROSITE" id="PS51819">
    <property type="entry name" value="VOC"/>
    <property type="match status" value="1"/>
</dbReference>
<name>A0A938YEF2_9ACTN</name>
<dbReference type="InterPro" id="IPR037523">
    <property type="entry name" value="VOC_core"/>
</dbReference>
<proteinExistence type="predicted"/>
<dbReference type="InterPro" id="IPR004360">
    <property type="entry name" value="Glyas_Fos-R_dOase_dom"/>
</dbReference>
<organism evidence="4 5">
    <name type="scientific">Nakamurella leprariae</name>
    <dbReference type="NCBI Taxonomy" id="2803911"/>
    <lineage>
        <taxon>Bacteria</taxon>
        <taxon>Bacillati</taxon>
        <taxon>Actinomycetota</taxon>
        <taxon>Actinomycetes</taxon>
        <taxon>Nakamurellales</taxon>
        <taxon>Nakamurellaceae</taxon>
        <taxon>Nakamurella</taxon>
    </lineage>
</organism>
<feature type="region of interest" description="Disordered" evidence="2">
    <location>
        <begin position="102"/>
        <end position="137"/>
    </location>
</feature>
<dbReference type="Gene3D" id="3.10.180.10">
    <property type="entry name" value="2,3-Dihydroxybiphenyl 1,2-Dioxygenase, domain 1"/>
    <property type="match status" value="1"/>
</dbReference>
<keyword evidence="1" id="KW-0479">Metal-binding</keyword>
<sequence>MSEPTTAPTRGVIASAFPILNTPDLDRSLTFWRDLLGGVVEYRFPESGPADYVSLTLGASHLGLGANPDAGPASDAPAAIWLYTDDCDVLVERLRAAGVPVVEEPQDQPWGERTAQVRDPDGLTVHLGQPGGAGGPG</sequence>
<dbReference type="GO" id="GO:0004493">
    <property type="term" value="F:methylmalonyl-CoA epimerase activity"/>
    <property type="evidence" value="ECO:0007669"/>
    <property type="project" value="TreeGrafter"/>
</dbReference>
<dbReference type="Pfam" id="PF00903">
    <property type="entry name" value="Glyoxalase"/>
    <property type="match status" value="1"/>
</dbReference>
<gene>
    <name evidence="4" type="ORF">JL106_18095</name>
</gene>
<evidence type="ECO:0000256" key="2">
    <source>
        <dbReference type="SAM" id="MobiDB-lite"/>
    </source>
</evidence>
<dbReference type="RefSeq" id="WP_205262164.1">
    <property type="nucleotide sequence ID" value="NZ_JAERWK010000025.1"/>
</dbReference>
<feature type="domain" description="VOC" evidence="3">
    <location>
        <begin position="14"/>
        <end position="130"/>
    </location>
</feature>
<dbReference type="Proteomes" id="UP000663792">
    <property type="component" value="Unassembled WGS sequence"/>
</dbReference>
<comment type="caution">
    <text evidence="4">The sequence shown here is derived from an EMBL/GenBank/DDBJ whole genome shotgun (WGS) entry which is preliminary data.</text>
</comment>
<dbReference type="PANTHER" id="PTHR43048">
    <property type="entry name" value="METHYLMALONYL-COA EPIMERASE"/>
    <property type="match status" value="1"/>
</dbReference>
<protein>
    <submittedName>
        <fullName evidence="4">VOC family protein</fullName>
    </submittedName>
</protein>
<evidence type="ECO:0000313" key="5">
    <source>
        <dbReference type="Proteomes" id="UP000663792"/>
    </source>
</evidence>
<evidence type="ECO:0000256" key="1">
    <source>
        <dbReference type="ARBA" id="ARBA00022723"/>
    </source>
</evidence>